<comment type="caution">
    <text evidence="2">The sequence shown here is derived from an EMBL/GenBank/DDBJ whole genome shotgun (WGS) entry which is preliminary data.</text>
</comment>
<name>A0ABS7IZ92_9SPHN</name>
<dbReference type="RefSeq" id="WP_221574120.1">
    <property type="nucleotide sequence ID" value="NZ_JAIGNK010000003.1"/>
</dbReference>
<organism evidence="2 3">
    <name type="scientific">Qipengyuania polymorpha</name>
    <dbReference type="NCBI Taxonomy" id="2867234"/>
    <lineage>
        <taxon>Bacteria</taxon>
        <taxon>Pseudomonadati</taxon>
        <taxon>Pseudomonadota</taxon>
        <taxon>Alphaproteobacteria</taxon>
        <taxon>Sphingomonadales</taxon>
        <taxon>Erythrobacteraceae</taxon>
        <taxon>Qipengyuania</taxon>
    </lineage>
</organism>
<dbReference type="InterPro" id="IPR032710">
    <property type="entry name" value="NTF2-like_dom_sf"/>
</dbReference>
<sequence>MSAIRGLENWHHVIENGSKAAELAGIIHEDAVFHSPVVHTPQKGRDLVVAYLSAAGQTLGNDSFSYVRELVDGDNAMLEFETQMDGIHVNGVDIIRFDENGTIVDFKVMVRPLKAVNKVWEQMAAMLEAMKGSN</sequence>
<dbReference type="Pfam" id="PF12680">
    <property type="entry name" value="SnoaL_2"/>
    <property type="match status" value="1"/>
</dbReference>
<dbReference type="EMBL" id="JAIGNK010000003">
    <property type="protein sequence ID" value="MBX7458743.1"/>
    <property type="molecule type" value="Genomic_DNA"/>
</dbReference>
<accession>A0ABS7IZ92</accession>
<dbReference type="Proteomes" id="UP000783253">
    <property type="component" value="Unassembled WGS sequence"/>
</dbReference>
<evidence type="ECO:0000313" key="2">
    <source>
        <dbReference type="EMBL" id="MBX7458743.1"/>
    </source>
</evidence>
<gene>
    <name evidence="2" type="ORF">K3152_10845</name>
</gene>
<reference evidence="2 3" key="1">
    <citation type="submission" date="2021-08" db="EMBL/GenBank/DDBJ databases">
        <title>Comparative Genomics Analysis of the Genus Qipengyuania Reveals Extensive Genetic Diversity and Metabolic Versatility, Including the Description of Fifteen Novel Species.</title>
        <authorList>
            <person name="Liu Y."/>
        </authorList>
    </citation>
    <scope>NUCLEOTIDE SEQUENCE [LARGE SCALE GENOMIC DNA]</scope>
    <source>
        <strain evidence="2 3">1NDH17</strain>
    </source>
</reference>
<keyword evidence="3" id="KW-1185">Reference proteome</keyword>
<evidence type="ECO:0000313" key="3">
    <source>
        <dbReference type="Proteomes" id="UP000783253"/>
    </source>
</evidence>
<evidence type="ECO:0000259" key="1">
    <source>
        <dbReference type="Pfam" id="PF12680"/>
    </source>
</evidence>
<dbReference type="Gene3D" id="3.10.450.50">
    <property type="match status" value="1"/>
</dbReference>
<feature type="domain" description="SnoaL-like" evidence="1">
    <location>
        <begin position="10"/>
        <end position="105"/>
    </location>
</feature>
<protein>
    <submittedName>
        <fullName evidence="2">Nuclear transport factor 2 family protein</fullName>
    </submittedName>
</protein>
<dbReference type="SUPFAM" id="SSF54427">
    <property type="entry name" value="NTF2-like"/>
    <property type="match status" value="1"/>
</dbReference>
<proteinExistence type="predicted"/>
<dbReference type="InterPro" id="IPR037401">
    <property type="entry name" value="SnoaL-like"/>
</dbReference>